<sequence>MGLVTGIGDPSVIADGEFVIEMEFSSRETMIITIKDYMIHRGVDYRVYESEPTLFYTKYELCVKVQYVIVDVQAKFNYTMSYRKTLLVKQKVVEKIFGDWETSYKALQTWFKAMCKKEPLAVVQFETVLVYRGHELVQDI</sequence>
<evidence type="ECO:0000313" key="1">
    <source>
        <dbReference type="EMBL" id="RYR38161.1"/>
    </source>
</evidence>
<comment type="caution">
    <text evidence="1">The sequence shown here is derived from an EMBL/GenBank/DDBJ whole genome shotgun (WGS) entry which is preliminary data.</text>
</comment>
<dbReference type="EMBL" id="SDMP01000009">
    <property type="protein sequence ID" value="RYR38161.1"/>
    <property type="molecule type" value="Genomic_DNA"/>
</dbReference>
<gene>
    <name evidence="1" type="ORF">Ahy_A09g043132</name>
</gene>
<evidence type="ECO:0000313" key="2">
    <source>
        <dbReference type="Proteomes" id="UP000289738"/>
    </source>
</evidence>
<dbReference type="AlphaFoldDB" id="A0A445BHR7"/>
<dbReference type="Proteomes" id="UP000289738">
    <property type="component" value="Chromosome A09"/>
</dbReference>
<organism evidence="1 2">
    <name type="scientific">Arachis hypogaea</name>
    <name type="common">Peanut</name>
    <dbReference type="NCBI Taxonomy" id="3818"/>
    <lineage>
        <taxon>Eukaryota</taxon>
        <taxon>Viridiplantae</taxon>
        <taxon>Streptophyta</taxon>
        <taxon>Embryophyta</taxon>
        <taxon>Tracheophyta</taxon>
        <taxon>Spermatophyta</taxon>
        <taxon>Magnoliopsida</taxon>
        <taxon>eudicotyledons</taxon>
        <taxon>Gunneridae</taxon>
        <taxon>Pentapetalae</taxon>
        <taxon>rosids</taxon>
        <taxon>fabids</taxon>
        <taxon>Fabales</taxon>
        <taxon>Fabaceae</taxon>
        <taxon>Papilionoideae</taxon>
        <taxon>50 kb inversion clade</taxon>
        <taxon>dalbergioids sensu lato</taxon>
        <taxon>Dalbergieae</taxon>
        <taxon>Pterocarpus clade</taxon>
        <taxon>Arachis</taxon>
    </lineage>
</organism>
<protein>
    <submittedName>
        <fullName evidence="1">Uncharacterized protein</fullName>
    </submittedName>
</protein>
<accession>A0A445BHR7</accession>
<keyword evidence="2" id="KW-1185">Reference proteome</keyword>
<name>A0A445BHR7_ARAHY</name>
<reference evidence="1 2" key="1">
    <citation type="submission" date="2019-01" db="EMBL/GenBank/DDBJ databases">
        <title>Sequencing of cultivated peanut Arachis hypogaea provides insights into genome evolution and oil improvement.</title>
        <authorList>
            <person name="Chen X."/>
        </authorList>
    </citation>
    <scope>NUCLEOTIDE SEQUENCE [LARGE SCALE GENOMIC DNA]</scope>
    <source>
        <strain evidence="2">cv. Fuhuasheng</strain>
        <tissue evidence="1">Leaves</tissue>
    </source>
</reference>
<proteinExistence type="predicted"/>